<dbReference type="InterPro" id="IPR017937">
    <property type="entry name" value="Thioredoxin_CS"/>
</dbReference>
<dbReference type="CDD" id="cd02966">
    <property type="entry name" value="TlpA_like_family"/>
    <property type="match status" value="1"/>
</dbReference>
<feature type="domain" description="Thioredoxin" evidence="6">
    <location>
        <begin position="327"/>
        <end position="483"/>
    </location>
</feature>
<keyword evidence="5" id="KW-0732">Signal</keyword>
<dbReference type="EMBL" id="DXAV01000063">
    <property type="protein sequence ID" value="HIZ91979.1"/>
    <property type="molecule type" value="Genomic_DNA"/>
</dbReference>
<dbReference type="Gene3D" id="3.40.30.10">
    <property type="entry name" value="Glutaredoxin"/>
    <property type="match status" value="1"/>
</dbReference>
<name>A0A9D2GZ07_9BACE</name>
<keyword evidence="4" id="KW-0676">Redox-active center</keyword>
<dbReference type="PROSITE" id="PS51352">
    <property type="entry name" value="THIOREDOXIN_2"/>
    <property type="match status" value="1"/>
</dbReference>
<evidence type="ECO:0000259" key="6">
    <source>
        <dbReference type="PROSITE" id="PS51352"/>
    </source>
</evidence>
<organism evidence="7 8">
    <name type="scientific">Candidatus Bacteroides merdavium</name>
    <dbReference type="NCBI Taxonomy" id="2838472"/>
    <lineage>
        <taxon>Bacteria</taxon>
        <taxon>Pseudomonadati</taxon>
        <taxon>Bacteroidota</taxon>
        <taxon>Bacteroidia</taxon>
        <taxon>Bacteroidales</taxon>
        <taxon>Bacteroidaceae</taxon>
        <taxon>Bacteroides</taxon>
    </lineage>
</organism>
<dbReference type="PROSITE" id="PS00194">
    <property type="entry name" value="THIOREDOXIN_1"/>
    <property type="match status" value="1"/>
</dbReference>
<protein>
    <submittedName>
        <fullName evidence="7">TlpA family protein disulfide reductase</fullName>
    </submittedName>
</protein>
<evidence type="ECO:0000256" key="4">
    <source>
        <dbReference type="ARBA" id="ARBA00023284"/>
    </source>
</evidence>
<comment type="subcellular location">
    <subcellularLocation>
        <location evidence="1">Cell envelope</location>
    </subcellularLocation>
</comment>
<gene>
    <name evidence="7" type="ORF">H9807_07685</name>
</gene>
<evidence type="ECO:0000313" key="7">
    <source>
        <dbReference type="EMBL" id="HIZ91979.1"/>
    </source>
</evidence>
<reference evidence="7" key="1">
    <citation type="journal article" date="2021" name="PeerJ">
        <title>Extensive microbial diversity within the chicken gut microbiome revealed by metagenomics and culture.</title>
        <authorList>
            <person name="Gilroy R."/>
            <person name="Ravi A."/>
            <person name="Getino M."/>
            <person name="Pursley I."/>
            <person name="Horton D.L."/>
            <person name="Alikhan N.F."/>
            <person name="Baker D."/>
            <person name="Gharbi K."/>
            <person name="Hall N."/>
            <person name="Watson M."/>
            <person name="Adriaenssens E.M."/>
            <person name="Foster-Nyarko E."/>
            <person name="Jarju S."/>
            <person name="Secka A."/>
            <person name="Antonio M."/>
            <person name="Oren A."/>
            <person name="Chaudhuri R.R."/>
            <person name="La Ragione R."/>
            <person name="Hildebrand F."/>
            <person name="Pallen M.J."/>
        </authorList>
    </citation>
    <scope>NUCLEOTIDE SEQUENCE</scope>
    <source>
        <strain evidence="7">CHK118-2852</strain>
    </source>
</reference>
<dbReference type="InterPro" id="IPR013740">
    <property type="entry name" value="Redoxin"/>
</dbReference>
<dbReference type="InterPro" id="IPR036249">
    <property type="entry name" value="Thioredoxin-like_sf"/>
</dbReference>
<feature type="chain" id="PRO_5038723336" evidence="5">
    <location>
        <begin position="24"/>
        <end position="486"/>
    </location>
</feature>
<evidence type="ECO:0000313" key="8">
    <source>
        <dbReference type="Proteomes" id="UP000824108"/>
    </source>
</evidence>
<comment type="caution">
    <text evidence="7">The sequence shown here is derived from an EMBL/GenBank/DDBJ whole genome shotgun (WGS) entry which is preliminary data.</text>
</comment>
<dbReference type="Proteomes" id="UP000824108">
    <property type="component" value="Unassembled WGS sequence"/>
</dbReference>
<dbReference type="PANTHER" id="PTHR42852">
    <property type="entry name" value="THIOL:DISULFIDE INTERCHANGE PROTEIN DSBE"/>
    <property type="match status" value="1"/>
</dbReference>
<dbReference type="InterPro" id="IPR006058">
    <property type="entry name" value="2Fe2S_fd_BS"/>
</dbReference>
<proteinExistence type="predicted"/>
<keyword evidence="2" id="KW-0201">Cytochrome c-type biogenesis</keyword>
<dbReference type="AlphaFoldDB" id="A0A9D2GZ07"/>
<evidence type="ECO:0000256" key="3">
    <source>
        <dbReference type="ARBA" id="ARBA00023157"/>
    </source>
</evidence>
<dbReference type="InterPro" id="IPR013766">
    <property type="entry name" value="Thioredoxin_domain"/>
</dbReference>
<evidence type="ECO:0000256" key="5">
    <source>
        <dbReference type="SAM" id="SignalP"/>
    </source>
</evidence>
<keyword evidence="3" id="KW-1015">Disulfide bond</keyword>
<dbReference type="InterPro" id="IPR050553">
    <property type="entry name" value="Thioredoxin_ResA/DsbE_sf"/>
</dbReference>
<dbReference type="GO" id="GO:0051537">
    <property type="term" value="F:2 iron, 2 sulfur cluster binding"/>
    <property type="evidence" value="ECO:0007669"/>
    <property type="project" value="InterPro"/>
</dbReference>
<evidence type="ECO:0000256" key="2">
    <source>
        <dbReference type="ARBA" id="ARBA00022748"/>
    </source>
</evidence>
<dbReference type="GO" id="GO:0017004">
    <property type="term" value="P:cytochrome complex assembly"/>
    <property type="evidence" value="ECO:0007669"/>
    <property type="project" value="UniProtKB-KW"/>
</dbReference>
<dbReference type="Pfam" id="PF08534">
    <property type="entry name" value="Redoxin"/>
    <property type="match status" value="1"/>
</dbReference>
<accession>A0A9D2GZ07</accession>
<evidence type="ECO:0000256" key="1">
    <source>
        <dbReference type="ARBA" id="ARBA00004196"/>
    </source>
</evidence>
<dbReference type="GO" id="GO:0030313">
    <property type="term" value="C:cell envelope"/>
    <property type="evidence" value="ECO:0007669"/>
    <property type="project" value="UniProtKB-SubCell"/>
</dbReference>
<reference evidence="7" key="2">
    <citation type="submission" date="2021-04" db="EMBL/GenBank/DDBJ databases">
        <authorList>
            <person name="Gilroy R."/>
        </authorList>
    </citation>
    <scope>NUCLEOTIDE SEQUENCE</scope>
    <source>
        <strain evidence="7">CHK118-2852</strain>
    </source>
</reference>
<dbReference type="PROSITE" id="PS00197">
    <property type="entry name" value="2FE2S_FER_1"/>
    <property type="match status" value="1"/>
</dbReference>
<dbReference type="SUPFAM" id="SSF52833">
    <property type="entry name" value="Thioredoxin-like"/>
    <property type="match status" value="1"/>
</dbReference>
<sequence>MKYISRKVWKAALGAVCLGGLCAACTSRPEIHITGSVRHADGALLVCQRSVGGMFNSQTFDTLKLQADSTFTLTLPGGEYERVQFYLYGKKKMGSLLAKEGTMRIELDGWAEKPMTVTEVQDDKTVRVAELLDQLYEDVFAIRARRGDRWQIARDTVATSVRRKLTNYALSLDKEVEGVDEDLRTKARQDIRMQLLLAFQNQVLATVFRSSEATKQEWLAQLDSMTTFCSINHPCSPFSLSFYDAASYDTGIRYYTKGEPKPEGVEKGVQLAFYDFTHRLTGKAQEAALAQLFLEDESQQRYDPQLLPLADEFRRLYPESGWMPWVDRAVAKNRAFNETTIPADIHFPDVSSAKTIKDVTDLYKGKVIFMDIWATWCGPCRASFAHVGPLQEYAAANDVVLLYLSIDRPEDDEKWRKMAAHYNLKGEHVRGQEAFRQEIYDTFGHKGALSIPRCVIFDKQGNIRFSTASSPEQWDKLKEQLQEAAR</sequence>
<dbReference type="PANTHER" id="PTHR42852:SF6">
    <property type="entry name" value="THIOL:DISULFIDE INTERCHANGE PROTEIN DSBE"/>
    <property type="match status" value="1"/>
</dbReference>
<feature type="signal peptide" evidence="5">
    <location>
        <begin position="1"/>
        <end position="23"/>
    </location>
</feature>